<feature type="transmembrane region" description="Helical" evidence="10">
    <location>
        <begin position="268"/>
        <end position="287"/>
    </location>
</feature>
<evidence type="ECO:0000259" key="11">
    <source>
        <dbReference type="PROSITE" id="PS50262"/>
    </source>
</evidence>
<evidence type="ECO:0000256" key="7">
    <source>
        <dbReference type="ARBA" id="ARBA00023170"/>
    </source>
</evidence>
<evidence type="ECO:0000256" key="3">
    <source>
        <dbReference type="ARBA" id="ARBA00022692"/>
    </source>
</evidence>
<evidence type="ECO:0000256" key="8">
    <source>
        <dbReference type="ARBA" id="ARBA00023224"/>
    </source>
</evidence>
<dbReference type="PROSITE" id="PS00237">
    <property type="entry name" value="G_PROTEIN_RECEP_F1_1"/>
    <property type="match status" value="1"/>
</dbReference>
<dbReference type="Gene3D" id="1.20.1070.10">
    <property type="entry name" value="Rhodopsin 7-helix transmembrane proteins"/>
    <property type="match status" value="1"/>
</dbReference>
<name>A0AAV2RBG7_MEGNR</name>
<dbReference type="SUPFAM" id="SSF81321">
    <property type="entry name" value="Family A G protein-coupled receptor-like"/>
    <property type="match status" value="1"/>
</dbReference>
<evidence type="ECO:0000313" key="13">
    <source>
        <dbReference type="Proteomes" id="UP001497623"/>
    </source>
</evidence>
<dbReference type="Proteomes" id="UP001497623">
    <property type="component" value="Unassembled WGS sequence"/>
</dbReference>
<feature type="transmembrane region" description="Helical" evidence="10">
    <location>
        <begin position="172"/>
        <end position="201"/>
    </location>
</feature>
<dbReference type="Pfam" id="PF00001">
    <property type="entry name" value="7tm_1"/>
    <property type="match status" value="1"/>
</dbReference>
<dbReference type="PANTHER" id="PTHR24243">
    <property type="entry name" value="G-PROTEIN COUPLED RECEPTOR"/>
    <property type="match status" value="1"/>
</dbReference>
<feature type="transmembrane region" description="Helical" evidence="10">
    <location>
        <begin position="99"/>
        <end position="120"/>
    </location>
</feature>
<sequence>VTPRTVTATSLWVNSDAREDVEGKQGGDLLLLGDVEVGGVWNSTDTYYTNTTQLHALTPVVDDLLLDDGISNTSLTNPTNATLLHDETPVLHVIDIVQIWVTPFLVVFGCVGNLVSVWVFHSSKLRTLSSSVYLAALAASDTAFLIQLLLVWLDGCGFNIYNRWGVCQGIQYISYCSTFLSVWLVVAFTVERFIAVCFPLLRAAICTVRRARAIIAVMTVVALLLYGYVLVAVTVKYEPSRERELCTLRTSYIHLWQAMNHVDLSVTLMLPVLIIVVLNVLIARCVWQVERLRRNMTYTLSNYSTSSSIPLSTGATSMQTDSPSTNSGRWISIGDAANKSLSGTPVMPNPRVRHQNKVTKMLLIISTVFILLNMPSYVMRALQLYWEVKCGGSCKLDAHTEA</sequence>
<evidence type="ECO:0000256" key="1">
    <source>
        <dbReference type="ARBA" id="ARBA00004141"/>
    </source>
</evidence>
<evidence type="ECO:0000256" key="4">
    <source>
        <dbReference type="ARBA" id="ARBA00022989"/>
    </source>
</evidence>
<evidence type="ECO:0000256" key="5">
    <source>
        <dbReference type="ARBA" id="ARBA00023040"/>
    </source>
</evidence>
<keyword evidence="5 9" id="KW-0297">G-protein coupled receptor</keyword>
<dbReference type="PRINTS" id="PR00237">
    <property type="entry name" value="GPCRRHODOPSN"/>
</dbReference>
<keyword evidence="3 9" id="KW-0812">Transmembrane</keyword>
<dbReference type="PROSITE" id="PS50262">
    <property type="entry name" value="G_PROTEIN_RECEP_F1_2"/>
    <property type="match status" value="1"/>
</dbReference>
<keyword evidence="7 9" id="KW-0675">Receptor</keyword>
<feature type="transmembrane region" description="Helical" evidence="10">
    <location>
        <begin position="213"/>
        <end position="235"/>
    </location>
</feature>
<dbReference type="GO" id="GO:0005886">
    <property type="term" value="C:plasma membrane"/>
    <property type="evidence" value="ECO:0007669"/>
    <property type="project" value="TreeGrafter"/>
</dbReference>
<dbReference type="InterPro" id="IPR017452">
    <property type="entry name" value="GPCR_Rhodpsn_7TM"/>
</dbReference>
<proteinExistence type="inferred from homology"/>
<comment type="subcellular location">
    <subcellularLocation>
        <location evidence="1">Membrane</location>
        <topology evidence="1">Multi-pass membrane protein</topology>
    </subcellularLocation>
</comment>
<dbReference type="GO" id="GO:0004930">
    <property type="term" value="F:G protein-coupled receptor activity"/>
    <property type="evidence" value="ECO:0007669"/>
    <property type="project" value="UniProtKB-KW"/>
</dbReference>
<feature type="transmembrane region" description="Helical" evidence="10">
    <location>
        <begin position="132"/>
        <end position="152"/>
    </location>
</feature>
<evidence type="ECO:0000313" key="12">
    <source>
        <dbReference type="EMBL" id="CAL4120210.1"/>
    </source>
</evidence>
<feature type="domain" description="G-protein coupled receptors family 1 profile" evidence="11">
    <location>
        <begin position="112"/>
        <end position="402"/>
    </location>
</feature>
<dbReference type="InterPro" id="IPR000276">
    <property type="entry name" value="GPCR_Rhodpsn"/>
</dbReference>
<reference evidence="12 13" key="1">
    <citation type="submission" date="2024-05" db="EMBL/GenBank/DDBJ databases">
        <authorList>
            <person name="Wallberg A."/>
        </authorList>
    </citation>
    <scope>NUCLEOTIDE SEQUENCE [LARGE SCALE GENOMIC DNA]</scope>
</reference>
<keyword evidence="6 10" id="KW-0472">Membrane</keyword>
<feature type="transmembrane region" description="Helical" evidence="10">
    <location>
        <begin position="361"/>
        <end position="379"/>
    </location>
</feature>
<dbReference type="EMBL" id="CAXKWB010018076">
    <property type="protein sequence ID" value="CAL4120210.1"/>
    <property type="molecule type" value="Genomic_DNA"/>
</dbReference>
<gene>
    <name evidence="12" type="ORF">MNOR_LOCUS21960</name>
</gene>
<evidence type="ECO:0000256" key="2">
    <source>
        <dbReference type="ARBA" id="ARBA00010663"/>
    </source>
</evidence>
<comment type="similarity">
    <text evidence="2 9">Belongs to the G-protein coupled receptor 1 family.</text>
</comment>
<dbReference type="CDD" id="cd14978">
    <property type="entry name" value="7tmA_FMRFamide_R-like"/>
    <property type="match status" value="1"/>
</dbReference>
<accession>A0AAV2RBG7</accession>
<evidence type="ECO:0000256" key="9">
    <source>
        <dbReference type="RuleBase" id="RU000688"/>
    </source>
</evidence>
<evidence type="ECO:0000256" key="10">
    <source>
        <dbReference type="SAM" id="Phobius"/>
    </source>
</evidence>
<evidence type="ECO:0000256" key="6">
    <source>
        <dbReference type="ARBA" id="ARBA00023136"/>
    </source>
</evidence>
<dbReference type="AlphaFoldDB" id="A0AAV2RBG7"/>
<keyword evidence="13" id="KW-1185">Reference proteome</keyword>
<protein>
    <recommendedName>
        <fullName evidence="11">G-protein coupled receptors family 1 profile domain-containing protein</fullName>
    </recommendedName>
</protein>
<comment type="caution">
    <text evidence="12">The sequence shown here is derived from an EMBL/GenBank/DDBJ whole genome shotgun (WGS) entry which is preliminary data.</text>
</comment>
<dbReference type="PANTHER" id="PTHR24243:SF230">
    <property type="entry name" value="G-PROTEIN COUPLED RECEPTORS FAMILY 1 PROFILE DOMAIN-CONTAINING PROTEIN"/>
    <property type="match status" value="1"/>
</dbReference>
<keyword evidence="4 10" id="KW-1133">Transmembrane helix</keyword>
<organism evidence="12 13">
    <name type="scientific">Meganyctiphanes norvegica</name>
    <name type="common">Northern krill</name>
    <name type="synonym">Thysanopoda norvegica</name>
    <dbReference type="NCBI Taxonomy" id="48144"/>
    <lineage>
        <taxon>Eukaryota</taxon>
        <taxon>Metazoa</taxon>
        <taxon>Ecdysozoa</taxon>
        <taxon>Arthropoda</taxon>
        <taxon>Crustacea</taxon>
        <taxon>Multicrustacea</taxon>
        <taxon>Malacostraca</taxon>
        <taxon>Eumalacostraca</taxon>
        <taxon>Eucarida</taxon>
        <taxon>Euphausiacea</taxon>
        <taxon>Euphausiidae</taxon>
        <taxon>Meganyctiphanes</taxon>
    </lineage>
</organism>
<feature type="non-terminal residue" evidence="12">
    <location>
        <position position="1"/>
    </location>
</feature>
<keyword evidence="8 9" id="KW-0807">Transducer</keyword>
<feature type="non-terminal residue" evidence="12">
    <location>
        <position position="402"/>
    </location>
</feature>